<sequence length="86" mass="9365">MSCHGQPALVLAWLHSAVVAIDCSLILAVANGVVLKVKLFCSAQCFANFNLICNHLYRHDNLRHSNPPLRQPQTHLATSADLDSSS</sequence>
<comment type="caution">
    <text evidence="3">The sequence shown here is derived from an EMBL/GenBank/DDBJ whole genome shotgun (WGS) entry which is preliminary data.</text>
</comment>
<accession>A0A2P5E5N2</accession>
<feature type="transmembrane region" description="Helical" evidence="2">
    <location>
        <begin position="12"/>
        <end position="34"/>
    </location>
</feature>
<gene>
    <name evidence="3" type="ORF">TorRG33x02_233630</name>
</gene>
<keyword evidence="2" id="KW-0812">Transmembrane</keyword>
<dbReference type="EMBL" id="JXTC01000230">
    <property type="protein sequence ID" value="PON80867.1"/>
    <property type="molecule type" value="Genomic_DNA"/>
</dbReference>
<keyword evidence="2" id="KW-1133">Transmembrane helix</keyword>
<name>A0A2P5E5N2_TREOI</name>
<dbReference type="AlphaFoldDB" id="A0A2P5E5N2"/>
<dbReference type="Proteomes" id="UP000237000">
    <property type="component" value="Unassembled WGS sequence"/>
</dbReference>
<evidence type="ECO:0000256" key="2">
    <source>
        <dbReference type="SAM" id="Phobius"/>
    </source>
</evidence>
<evidence type="ECO:0000313" key="3">
    <source>
        <dbReference type="EMBL" id="PON80867.1"/>
    </source>
</evidence>
<feature type="compositionally biased region" description="Polar residues" evidence="1">
    <location>
        <begin position="71"/>
        <end position="86"/>
    </location>
</feature>
<feature type="region of interest" description="Disordered" evidence="1">
    <location>
        <begin position="64"/>
        <end position="86"/>
    </location>
</feature>
<proteinExistence type="predicted"/>
<evidence type="ECO:0000256" key="1">
    <source>
        <dbReference type="SAM" id="MobiDB-lite"/>
    </source>
</evidence>
<protein>
    <submittedName>
        <fullName evidence="3">Uncharacterized protein</fullName>
    </submittedName>
</protein>
<organism evidence="3 4">
    <name type="scientific">Trema orientale</name>
    <name type="common">Charcoal tree</name>
    <name type="synonym">Celtis orientalis</name>
    <dbReference type="NCBI Taxonomy" id="63057"/>
    <lineage>
        <taxon>Eukaryota</taxon>
        <taxon>Viridiplantae</taxon>
        <taxon>Streptophyta</taxon>
        <taxon>Embryophyta</taxon>
        <taxon>Tracheophyta</taxon>
        <taxon>Spermatophyta</taxon>
        <taxon>Magnoliopsida</taxon>
        <taxon>eudicotyledons</taxon>
        <taxon>Gunneridae</taxon>
        <taxon>Pentapetalae</taxon>
        <taxon>rosids</taxon>
        <taxon>fabids</taxon>
        <taxon>Rosales</taxon>
        <taxon>Cannabaceae</taxon>
        <taxon>Trema</taxon>
    </lineage>
</organism>
<reference evidence="4" key="1">
    <citation type="submission" date="2016-06" db="EMBL/GenBank/DDBJ databases">
        <title>Parallel loss of symbiosis genes in relatives of nitrogen-fixing non-legume Parasponia.</title>
        <authorList>
            <person name="Van Velzen R."/>
            <person name="Holmer R."/>
            <person name="Bu F."/>
            <person name="Rutten L."/>
            <person name="Van Zeijl A."/>
            <person name="Liu W."/>
            <person name="Santuari L."/>
            <person name="Cao Q."/>
            <person name="Sharma T."/>
            <person name="Shen D."/>
            <person name="Roswanjaya Y."/>
            <person name="Wardhani T."/>
            <person name="Kalhor M.S."/>
            <person name="Jansen J."/>
            <person name="Van den Hoogen J."/>
            <person name="Gungor B."/>
            <person name="Hartog M."/>
            <person name="Hontelez J."/>
            <person name="Verver J."/>
            <person name="Yang W.-C."/>
            <person name="Schijlen E."/>
            <person name="Repin R."/>
            <person name="Schilthuizen M."/>
            <person name="Schranz E."/>
            <person name="Heidstra R."/>
            <person name="Miyata K."/>
            <person name="Fedorova E."/>
            <person name="Kohlen W."/>
            <person name="Bisseling T."/>
            <person name="Smit S."/>
            <person name="Geurts R."/>
        </authorList>
    </citation>
    <scope>NUCLEOTIDE SEQUENCE [LARGE SCALE GENOMIC DNA]</scope>
    <source>
        <strain evidence="4">cv. RG33-2</strain>
    </source>
</reference>
<dbReference type="InParanoid" id="A0A2P5E5N2"/>
<keyword evidence="4" id="KW-1185">Reference proteome</keyword>
<keyword evidence="2" id="KW-0472">Membrane</keyword>
<evidence type="ECO:0000313" key="4">
    <source>
        <dbReference type="Proteomes" id="UP000237000"/>
    </source>
</evidence>